<name>A0AAE1GMD7_PETCI</name>
<dbReference type="SUPFAM" id="SSF56672">
    <property type="entry name" value="DNA/RNA polymerases"/>
    <property type="match status" value="1"/>
</dbReference>
<proteinExistence type="predicted"/>
<keyword evidence="5" id="KW-1185">Reference proteome</keyword>
<evidence type="ECO:0000256" key="1">
    <source>
        <dbReference type="ARBA" id="ARBA00023268"/>
    </source>
</evidence>
<dbReference type="EMBL" id="JAWQEG010000033">
    <property type="protein sequence ID" value="KAK3895649.1"/>
    <property type="molecule type" value="Genomic_DNA"/>
</dbReference>
<organism evidence="4 5">
    <name type="scientific">Petrolisthes cinctipes</name>
    <name type="common">Flat porcelain crab</name>
    <dbReference type="NCBI Taxonomy" id="88211"/>
    <lineage>
        <taxon>Eukaryota</taxon>
        <taxon>Metazoa</taxon>
        <taxon>Ecdysozoa</taxon>
        <taxon>Arthropoda</taxon>
        <taxon>Crustacea</taxon>
        <taxon>Multicrustacea</taxon>
        <taxon>Malacostraca</taxon>
        <taxon>Eumalacostraca</taxon>
        <taxon>Eucarida</taxon>
        <taxon>Decapoda</taxon>
        <taxon>Pleocyemata</taxon>
        <taxon>Anomura</taxon>
        <taxon>Galatheoidea</taxon>
        <taxon>Porcellanidae</taxon>
        <taxon>Petrolisthes</taxon>
    </lineage>
</organism>
<feature type="domain" description="Reverse transcriptase/retrotransposon-derived protein RNase H-like" evidence="3">
    <location>
        <begin position="2"/>
        <end position="93"/>
    </location>
</feature>
<keyword evidence="2" id="KW-0472">Membrane</keyword>
<evidence type="ECO:0000256" key="2">
    <source>
        <dbReference type="SAM" id="Phobius"/>
    </source>
</evidence>
<sequence length="141" mass="15688">MAFEDTKTALASTTTLFFPSSSGSFTLTTNVSSVAVGAVIVKTIMGTMQSLGFFSRKLRQAETRYSTFDRELLAIYLAVCHFKYLLERSPFIIHTDQQPLVHAFSNLVMHGVTDNRGNFRALLSVYPRKMNPVADTLSGLR</sequence>
<dbReference type="PANTHER" id="PTHR37984">
    <property type="entry name" value="PROTEIN CBG26694"/>
    <property type="match status" value="1"/>
</dbReference>
<dbReference type="InterPro" id="IPR041577">
    <property type="entry name" value="RT_RNaseH_2"/>
</dbReference>
<keyword evidence="2" id="KW-1133">Transmembrane helix</keyword>
<dbReference type="AlphaFoldDB" id="A0AAE1GMD7"/>
<dbReference type="GO" id="GO:0003824">
    <property type="term" value="F:catalytic activity"/>
    <property type="evidence" value="ECO:0007669"/>
    <property type="project" value="UniProtKB-KW"/>
</dbReference>
<comment type="caution">
    <text evidence="4">The sequence shown here is derived from an EMBL/GenBank/DDBJ whole genome shotgun (WGS) entry which is preliminary data.</text>
</comment>
<evidence type="ECO:0000313" key="5">
    <source>
        <dbReference type="Proteomes" id="UP001286313"/>
    </source>
</evidence>
<dbReference type="Proteomes" id="UP001286313">
    <property type="component" value="Unassembled WGS sequence"/>
</dbReference>
<dbReference type="InterPro" id="IPR043502">
    <property type="entry name" value="DNA/RNA_pol_sf"/>
</dbReference>
<evidence type="ECO:0000313" key="4">
    <source>
        <dbReference type="EMBL" id="KAK3895649.1"/>
    </source>
</evidence>
<keyword evidence="2" id="KW-0812">Transmembrane</keyword>
<reference evidence="4" key="1">
    <citation type="submission" date="2023-10" db="EMBL/GenBank/DDBJ databases">
        <title>Genome assemblies of two species of porcelain crab, Petrolisthes cinctipes and Petrolisthes manimaculis (Anomura: Porcellanidae).</title>
        <authorList>
            <person name="Angst P."/>
        </authorList>
    </citation>
    <scope>NUCLEOTIDE SEQUENCE</scope>
    <source>
        <strain evidence="4">PB745_01</strain>
        <tissue evidence="4">Gill</tissue>
    </source>
</reference>
<accession>A0AAE1GMD7</accession>
<dbReference type="Pfam" id="PF17919">
    <property type="entry name" value="RT_RNaseH_2"/>
    <property type="match status" value="1"/>
</dbReference>
<dbReference type="PANTHER" id="PTHR37984:SF5">
    <property type="entry name" value="PROTEIN NYNRIN-LIKE"/>
    <property type="match status" value="1"/>
</dbReference>
<dbReference type="GO" id="GO:0071897">
    <property type="term" value="P:DNA biosynthetic process"/>
    <property type="evidence" value="ECO:0007669"/>
    <property type="project" value="UniProtKB-ARBA"/>
</dbReference>
<keyword evidence="1" id="KW-0511">Multifunctional enzyme</keyword>
<gene>
    <name evidence="4" type="ORF">Pcinc_000572</name>
</gene>
<feature type="transmembrane region" description="Helical" evidence="2">
    <location>
        <begin position="33"/>
        <end position="54"/>
    </location>
</feature>
<dbReference type="Gene3D" id="3.10.20.370">
    <property type="match status" value="1"/>
</dbReference>
<evidence type="ECO:0000259" key="3">
    <source>
        <dbReference type="Pfam" id="PF17919"/>
    </source>
</evidence>
<protein>
    <recommendedName>
        <fullName evidence="3">Reverse transcriptase/retrotransposon-derived protein RNase H-like domain-containing protein</fullName>
    </recommendedName>
</protein>
<dbReference type="InterPro" id="IPR050951">
    <property type="entry name" value="Retrovirus_Pol_polyprotein"/>
</dbReference>